<dbReference type="OrthoDB" id="3016965at2759"/>
<dbReference type="Gene3D" id="3.80.10.10">
    <property type="entry name" value="Ribonuclease Inhibitor"/>
    <property type="match status" value="1"/>
</dbReference>
<evidence type="ECO:0000313" key="1">
    <source>
        <dbReference type="EMBL" id="KIL61964.1"/>
    </source>
</evidence>
<proteinExistence type="predicted"/>
<name>A0A0C2T5X9_AMAMK</name>
<protein>
    <recommendedName>
        <fullName evidence="3">F-box domain-containing protein</fullName>
    </recommendedName>
</protein>
<dbReference type="InParanoid" id="A0A0C2T5X9"/>
<dbReference type="SUPFAM" id="SSF52047">
    <property type="entry name" value="RNI-like"/>
    <property type="match status" value="1"/>
</dbReference>
<keyword evidence="2" id="KW-1185">Reference proteome</keyword>
<accession>A0A0C2T5X9</accession>
<evidence type="ECO:0008006" key="3">
    <source>
        <dbReference type="Google" id="ProtNLM"/>
    </source>
</evidence>
<dbReference type="Proteomes" id="UP000054549">
    <property type="component" value="Unassembled WGS sequence"/>
</dbReference>
<gene>
    <name evidence="1" type="ORF">M378DRAFT_166290</name>
</gene>
<dbReference type="AlphaFoldDB" id="A0A0C2T5X9"/>
<sequence>MPPSPNITSRLNDDVLREIFIRCIYAPQNLSTCFVVGDSTSSIRNFPQLGVSRVSSSWRHVALLTPQLWNNIMILEITNTNLSIAREYLSRANNLPVSITFNQCETDKRRSQLTDFLSSYRLRTLKVHTNASSFHLLLPDLPQRSVADLESLMMFNQNILDSGRESIDLNGIRYPKLAHVSITGVHEISGYSTSYSTSLRIFDGTGLLMTVTESWNLLSCCPSLEDVRLTIMRGVDISRRPVPVPQIQLQHLRLLCLYSRPIIGEIPFSIFIEPLALPAIEELRVPIGRVAWSSTAFQSLAHRSNYFPRLRDFVLRDPTCVVDTSALLKSMPSLKSMSLSLCISSNLVVFDHLALNSLASGLLGPQLQSLSVGYISNEGEFLDMVESRMKNAQMSADGVPAPFTKVEYCTLHYLDVARLHDMQQRGIPIDAT</sequence>
<reference evidence="1 2" key="1">
    <citation type="submission" date="2014-04" db="EMBL/GenBank/DDBJ databases">
        <title>Evolutionary Origins and Diversification of the Mycorrhizal Mutualists.</title>
        <authorList>
            <consortium name="DOE Joint Genome Institute"/>
            <consortium name="Mycorrhizal Genomics Consortium"/>
            <person name="Kohler A."/>
            <person name="Kuo A."/>
            <person name="Nagy L.G."/>
            <person name="Floudas D."/>
            <person name="Copeland A."/>
            <person name="Barry K.W."/>
            <person name="Cichocki N."/>
            <person name="Veneault-Fourrey C."/>
            <person name="LaButti K."/>
            <person name="Lindquist E.A."/>
            <person name="Lipzen A."/>
            <person name="Lundell T."/>
            <person name="Morin E."/>
            <person name="Murat C."/>
            <person name="Riley R."/>
            <person name="Ohm R."/>
            <person name="Sun H."/>
            <person name="Tunlid A."/>
            <person name="Henrissat B."/>
            <person name="Grigoriev I.V."/>
            <person name="Hibbett D.S."/>
            <person name="Martin F."/>
        </authorList>
    </citation>
    <scope>NUCLEOTIDE SEQUENCE [LARGE SCALE GENOMIC DNA]</scope>
    <source>
        <strain evidence="1 2">Koide BX008</strain>
    </source>
</reference>
<evidence type="ECO:0000313" key="2">
    <source>
        <dbReference type="Proteomes" id="UP000054549"/>
    </source>
</evidence>
<dbReference type="STRING" id="946122.A0A0C2T5X9"/>
<dbReference type="EMBL" id="KN818277">
    <property type="protein sequence ID" value="KIL61964.1"/>
    <property type="molecule type" value="Genomic_DNA"/>
</dbReference>
<dbReference type="InterPro" id="IPR032675">
    <property type="entry name" value="LRR_dom_sf"/>
</dbReference>
<dbReference type="HOGENOM" id="CLU_030811_0_0_1"/>
<organism evidence="1 2">
    <name type="scientific">Amanita muscaria (strain Koide BX008)</name>
    <dbReference type="NCBI Taxonomy" id="946122"/>
    <lineage>
        <taxon>Eukaryota</taxon>
        <taxon>Fungi</taxon>
        <taxon>Dikarya</taxon>
        <taxon>Basidiomycota</taxon>
        <taxon>Agaricomycotina</taxon>
        <taxon>Agaricomycetes</taxon>
        <taxon>Agaricomycetidae</taxon>
        <taxon>Agaricales</taxon>
        <taxon>Pluteineae</taxon>
        <taxon>Amanitaceae</taxon>
        <taxon>Amanita</taxon>
    </lineage>
</organism>